<dbReference type="Proteomes" id="UP000316855">
    <property type="component" value="Chromosome"/>
</dbReference>
<dbReference type="OrthoDB" id="280056at2"/>
<organism evidence="1 2">
    <name type="scientific">Gimesia algae</name>
    <dbReference type="NCBI Taxonomy" id="2527971"/>
    <lineage>
        <taxon>Bacteria</taxon>
        <taxon>Pseudomonadati</taxon>
        <taxon>Planctomycetota</taxon>
        <taxon>Planctomycetia</taxon>
        <taxon>Planctomycetales</taxon>
        <taxon>Planctomycetaceae</taxon>
        <taxon>Gimesia</taxon>
    </lineage>
</organism>
<sequence>MGVTNGFLRLSRDEYLTLENDASAFEQRCREYGSADYLDMDKAGYELLFMFSPPAVDLDDAKAESHLPAITELLSAGTVLHHQIDFGYGPAQRLSEDTMQSSLEEFQTLDYDQCYAMASTDLMSELLMIELDEDMFREYHWSYLQSLGQFIKEAVERKMVVLRY</sequence>
<accession>A0A517VJT8</accession>
<dbReference type="InterPro" id="IPR015068">
    <property type="entry name" value="DUF1877"/>
</dbReference>
<dbReference type="Gene3D" id="3.40.1760.10">
    <property type="entry name" value="YfbM-like super family"/>
    <property type="match status" value="1"/>
</dbReference>
<proteinExistence type="predicted"/>
<evidence type="ECO:0008006" key="3">
    <source>
        <dbReference type="Google" id="ProtNLM"/>
    </source>
</evidence>
<dbReference type="Pfam" id="PF08974">
    <property type="entry name" value="DUF1877"/>
    <property type="match status" value="1"/>
</dbReference>
<dbReference type="AlphaFoldDB" id="A0A517VJT8"/>
<reference evidence="1 2" key="1">
    <citation type="submission" date="2019-02" db="EMBL/GenBank/DDBJ databases">
        <title>Deep-cultivation of Planctomycetes and their phenomic and genomic characterization uncovers novel biology.</title>
        <authorList>
            <person name="Wiegand S."/>
            <person name="Jogler M."/>
            <person name="Boedeker C."/>
            <person name="Pinto D."/>
            <person name="Vollmers J."/>
            <person name="Rivas-Marin E."/>
            <person name="Kohn T."/>
            <person name="Peeters S.H."/>
            <person name="Heuer A."/>
            <person name="Rast P."/>
            <person name="Oberbeckmann S."/>
            <person name="Bunk B."/>
            <person name="Jeske O."/>
            <person name="Meyerdierks A."/>
            <person name="Storesund J.E."/>
            <person name="Kallscheuer N."/>
            <person name="Luecker S."/>
            <person name="Lage O.M."/>
            <person name="Pohl T."/>
            <person name="Merkel B.J."/>
            <person name="Hornburger P."/>
            <person name="Mueller R.-W."/>
            <person name="Bruemmer F."/>
            <person name="Labrenz M."/>
            <person name="Spormann A.M."/>
            <person name="Op den Camp H."/>
            <person name="Overmann J."/>
            <person name="Amann R."/>
            <person name="Jetten M.S.M."/>
            <person name="Mascher T."/>
            <person name="Medema M.H."/>
            <person name="Devos D.P."/>
            <person name="Kaster A.-K."/>
            <person name="Ovreas L."/>
            <person name="Rohde M."/>
            <person name="Galperin M.Y."/>
            <person name="Jogler C."/>
        </authorList>
    </citation>
    <scope>NUCLEOTIDE SEQUENCE [LARGE SCALE GENOMIC DNA]</scope>
    <source>
        <strain evidence="1 2">Pan161</strain>
    </source>
</reference>
<evidence type="ECO:0000313" key="2">
    <source>
        <dbReference type="Proteomes" id="UP000316855"/>
    </source>
</evidence>
<gene>
    <name evidence="1" type="ORF">Pan161_49460</name>
</gene>
<evidence type="ECO:0000313" key="1">
    <source>
        <dbReference type="EMBL" id="QDT93268.1"/>
    </source>
</evidence>
<dbReference type="InterPro" id="IPR035944">
    <property type="entry name" value="YfbM-like_sf"/>
</dbReference>
<keyword evidence="2" id="KW-1185">Reference proteome</keyword>
<dbReference type="EMBL" id="CP036343">
    <property type="protein sequence ID" value="QDT93268.1"/>
    <property type="molecule type" value="Genomic_DNA"/>
</dbReference>
<dbReference type="KEGG" id="gax:Pan161_49460"/>
<dbReference type="RefSeq" id="WP_145231251.1">
    <property type="nucleotide sequence ID" value="NZ_CP036343.1"/>
</dbReference>
<name>A0A517VJT8_9PLAN</name>
<protein>
    <recommendedName>
        <fullName evidence="3">DUF1877 domain-containing protein</fullName>
    </recommendedName>
</protein>